<feature type="domain" description="Pyrroline-5-carboxylate reductase catalytic N-terminal" evidence="1">
    <location>
        <begin position="16"/>
        <end position="102"/>
    </location>
</feature>
<dbReference type="Gene3D" id="1.10.1040.20">
    <property type="entry name" value="ProC-like, C-terminal domain"/>
    <property type="match status" value="1"/>
</dbReference>
<dbReference type="InterPro" id="IPR008927">
    <property type="entry name" value="6-PGluconate_DH-like_C_sf"/>
</dbReference>
<dbReference type="InterPro" id="IPR037108">
    <property type="entry name" value="TM1727-like_C_sf"/>
</dbReference>
<dbReference type="InterPro" id="IPR036291">
    <property type="entry name" value="NAD(P)-bd_dom_sf"/>
</dbReference>
<feature type="domain" description="DUF2520" evidence="2">
    <location>
        <begin position="141"/>
        <end position="265"/>
    </location>
</feature>
<dbReference type="Pfam" id="PF03807">
    <property type="entry name" value="F420_oxidored"/>
    <property type="match status" value="1"/>
</dbReference>
<protein>
    <submittedName>
        <fullName evidence="3">DUF2520 domain-containing protein</fullName>
    </submittedName>
</protein>
<dbReference type="InterPro" id="IPR018931">
    <property type="entry name" value="DUF2520"/>
</dbReference>
<dbReference type="KEGG" id="nib:GU926_14755"/>
<dbReference type="Gene3D" id="3.40.50.720">
    <property type="entry name" value="NAD(P)-binding Rossmann-like Domain"/>
    <property type="match status" value="1"/>
</dbReference>
<dbReference type="SUPFAM" id="SSF51735">
    <property type="entry name" value="NAD(P)-binding Rossmann-fold domains"/>
    <property type="match status" value="1"/>
</dbReference>
<dbReference type="PANTHER" id="PTHR40459">
    <property type="entry name" value="CONSERVED HYPOTHETICAL ALANINE AND LEUCINE RICH PROTEIN"/>
    <property type="match status" value="1"/>
</dbReference>
<gene>
    <name evidence="3" type="ORF">GU926_14755</name>
</gene>
<dbReference type="Proteomes" id="UP000464214">
    <property type="component" value="Chromosome"/>
</dbReference>
<evidence type="ECO:0000259" key="2">
    <source>
        <dbReference type="Pfam" id="PF10728"/>
    </source>
</evidence>
<name>A0A6P1P2I3_9BACT</name>
<evidence type="ECO:0000313" key="4">
    <source>
        <dbReference type="Proteomes" id="UP000464214"/>
    </source>
</evidence>
<evidence type="ECO:0000259" key="1">
    <source>
        <dbReference type="Pfam" id="PF03807"/>
    </source>
</evidence>
<evidence type="ECO:0000313" key="3">
    <source>
        <dbReference type="EMBL" id="QHL88619.1"/>
    </source>
</evidence>
<sequence length="284" mass="31163">MLPETQRQEVSIASPRVALIGAGNVATHLAQGLKAAGVDLAWMYSRTQAHAQELAQNVGVQAISHPDFTQAPPADVYVLAIPDQALAQLAQLAKFPEQTLVVHTSGAQPLQVLNALAGVRKGVFYPVQTFSKEKAVNWKSIPICVEAELAEDEQLLKRLGCLLSDQVEVLRGEDRKQLHLAAVFACNFTNHLWGIAQELLQKAQLPAHLLEPLMQETLEKARQFPPFTVQTGPAQRGDDNTIQAHLQLLQDAPQYQELYRVLTHSIQTTASDFGLFSGKQAKND</sequence>
<dbReference type="EMBL" id="CP047897">
    <property type="protein sequence ID" value="QHL88619.1"/>
    <property type="molecule type" value="Genomic_DNA"/>
</dbReference>
<organism evidence="3 4">
    <name type="scientific">Nibribacter ruber</name>
    <dbReference type="NCBI Taxonomy" id="2698458"/>
    <lineage>
        <taxon>Bacteria</taxon>
        <taxon>Pseudomonadati</taxon>
        <taxon>Bacteroidota</taxon>
        <taxon>Cytophagia</taxon>
        <taxon>Cytophagales</taxon>
        <taxon>Hymenobacteraceae</taxon>
        <taxon>Nibribacter</taxon>
    </lineage>
</organism>
<proteinExistence type="predicted"/>
<dbReference type="Pfam" id="PF10728">
    <property type="entry name" value="DUF2520"/>
    <property type="match status" value="1"/>
</dbReference>
<dbReference type="InterPro" id="IPR028939">
    <property type="entry name" value="P5C_Rdtase_cat_N"/>
</dbReference>
<keyword evidence="4" id="KW-1185">Reference proteome</keyword>
<reference evidence="3 4" key="1">
    <citation type="submission" date="2020-01" db="EMBL/GenBank/DDBJ databases">
        <authorList>
            <person name="Kim M."/>
        </authorList>
    </citation>
    <scope>NUCLEOTIDE SEQUENCE [LARGE SCALE GENOMIC DNA]</scope>
    <source>
        <strain evidence="3 4">BT10</strain>
    </source>
</reference>
<dbReference type="SUPFAM" id="SSF48179">
    <property type="entry name" value="6-phosphogluconate dehydrogenase C-terminal domain-like"/>
    <property type="match status" value="1"/>
</dbReference>
<dbReference type="PANTHER" id="PTHR40459:SF1">
    <property type="entry name" value="CONSERVED HYPOTHETICAL ALANINE AND LEUCINE RICH PROTEIN"/>
    <property type="match status" value="1"/>
</dbReference>
<dbReference type="AlphaFoldDB" id="A0A6P1P2I3"/>
<accession>A0A6P1P2I3</accession>
<dbReference type="RefSeq" id="WP_160693215.1">
    <property type="nucleotide sequence ID" value="NZ_CP047897.1"/>
</dbReference>